<comment type="similarity">
    <text evidence="1">Belongs to the NAD-dependent glycerol-3-phosphate dehydrogenase family.</text>
</comment>
<evidence type="ECO:0008006" key="6">
    <source>
        <dbReference type="Google" id="ProtNLM"/>
    </source>
</evidence>
<dbReference type="GO" id="GO:0047952">
    <property type="term" value="F:glycerol-3-phosphate dehydrogenase [NAD(P)+] activity"/>
    <property type="evidence" value="ECO:0007669"/>
    <property type="project" value="TreeGrafter"/>
</dbReference>
<dbReference type="Gene3D" id="1.10.1040.10">
    <property type="entry name" value="N-(1-d-carboxylethyl)-l-norvaline Dehydrogenase, domain 2"/>
    <property type="match status" value="1"/>
</dbReference>
<dbReference type="SUPFAM" id="SSF48179">
    <property type="entry name" value="6-phosphogluconate dehydrogenase C-terminal domain-like"/>
    <property type="match status" value="1"/>
</dbReference>
<keyword evidence="2" id="KW-0560">Oxidoreductase</keyword>
<dbReference type="Pfam" id="PF01210">
    <property type="entry name" value="NAD_Gly3P_dh_N"/>
    <property type="match status" value="1"/>
</dbReference>
<dbReference type="SUPFAM" id="SSF51735">
    <property type="entry name" value="NAD(P)-binding Rossmann-fold domains"/>
    <property type="match status" value="1"/>
</dbReference>
<dbReference type="InterPro" id="IPR008927">
    <property type="entry name" value="6-PGluconate_DH-like_C_sf"/>
</dbReference>
<dbReference type="Pfam" id="PF07479">
    <property type="entry name" value="NAD_Gly3P_dh_C"/>
    <property type="match status" value="1"/>
</dbReference>
<dbReference type="PANTHER" id="PTHR11728:SF1">
    <property type="entry name" value="GLYCEROL-3-PHOSPHATE DEHYDROGENASE [NAD(+)] 2, CHLOROPLASTIC"/>
    <property type="match status" value="1"/>
</dbReference>
<dbReference type="InterPro" id="IPR006168">
    <property type="entry name" value="G3P_DH_NAD-dep"/>
</dbReference>
<dbReference type="PANTHER" id="PTHR11728">
    <property type="entry name" value="GLYCEROL-3-PHOSPHATE DEHYDROGENASE"/>
    <property type="match status" value="1"/>
</dbReference>
<dbReference type="GO" id="GO:0051287">
    <property type="term" value="F:NAD binding"/>
    <property type="evidence" value="ECO:0007669"/>
    <property type="project" value="InterPro"/>
</dbReference>
<dbReference type="AlphaFoldDB" id="A0A381UJ28"/>
<feature type="domain" description="Glycerol-3-phosphate dehydrogenase NAD-dependent C-terminal" evidence="4">
    <location>
        <begin position="112"/>
        <end position="254"/>
    </location>
</feature>
<accession>A0A381UJ28</accession>
<feature type="non-terminal residue" evidence="5">
    <location>
        <position position="1"/>
    </location>
</feature>
<evidence type="ECO:0000256" key="1">
    <source>
        <dbReference type="ARBA" id="ARBA00011009"/>
    </source>
</evidence>
<dbReference type="GO" id="GO:0005975">
    <property type="term" value="P:carbohydrate metabolic process"/>
    <property type="evidence" value="ECO:0007669"/>
    <property type="project" value="InterPro"/>
</dbReference>
<evidence type="ECO:0000256" key="2">
    <source>
        <dbReference type="ARBA" id="ARBA00023002"/>
    </source>
</evidence>
<evidence type="ECO:0000259" key="4">
    <source>
        <dbReference type="Pfam" id="PF07479"/>
    </source>
</evidence>
<dbReference type="GO" id="GO:0046168">
    <property type="term" value="P:glycerol-3-phosphate catabolic process"/>
    <property type="evidence" value="ECO:0007669"/>
    <property type="project" value="InterPro"/>
</dbReference>
<dbReference type="PRINTS" id="PR00077">
    <property type="entry name" value="GPDHDRGNASE"/>
</dbReference>
<feature type="domain" description="Glycerol-3-phosphate dehydrogenase NAD-dependent N-terminal" evidence="3">
    <location>
        <begin position="2"/>
        <end position="90"/>
    </location>
</feature>
<dbReference type="Gene3D" id="3.40.50.720">
    <property type="entry name" value="NAD(P)-binding Rossmann-like Domain"/>
    <property type="match status" value="1"/>
</dbReference>
<dbReference type="InterPro" id="IPR011128">
    <property type="entry name" value="G3P_DH_NAD-dep_N"/>
</dbReference>
<evidence type="ECO:0000313" key="5">
    <source>
        <dbReference type="EMBL" id="SVA28206.1"/>
    </source>
</evidence>
<dbReference type="InterPro" id="IPR036291">
    <property type="entry name" value="NAD(P)-bd_dom_sf"/>
</dbReference>
<reference evidence="5" key="1">
    <citation type="submission" date="2018-05" db="EMBL/GenBank/DDBJ databases">
        <authorList>
            <person name="Lanie J.A."/>
            <person name="Ng W.-L."/>
            <person name="Kazmierczak K.M."/>
            <person name="Andrzejewski T.M."/>
            <person name="Davidsen T.M."/>
            <person name="Wayne K.J."/>
            <person name="Tettelin H."/>
            <person name="Glass J.I."/>
            <person name="Rusch D."/>
            <person name="Podicherti R."/>
            <person name="Tsui H.-C.T."/>
            <person name="Winkler M.E."/>
        </authorList>
    </citation>
    <scope>NUCLEOTIDE SEQUENCE</scope>
</reference>
<organism evidence="5">
    <name type="scientific">marine metagenome</name>
    <dbReference type="NCBI Taxonomy" id="408172"/>
    <lineage>
        <taxon>unclassified sequences</taxon>
        <taxon>metagenomes</taxon>
        <taxon>ecological metagenomes</taxon>
    </lineage>
</organism>
<evidence type="ECO:0000259" key="3">
    <source>
        <dbReference type="Pfam" id="PF01210"/>
    </source>
</evidence>
<dbReference type="InterPro" id="IPR006109">
    <property type="entry name" value="G3P_DH_NAD-dep_C"/>
</dbReference>
<protein>
    <recommendedName>
        <fullName evidence="6">Glycerol-3-phosphate dehydrogenase (NAD(P)(+))</fullName>
    </recommendedName>
</protein>
<dbReference type="EMBL" id="UINC01006551">
    <property type="protein sequence ID" value="SVA28206.1"/>
    <property type="molecule type" value="Genomic_DNA"/>
</dbReference>
<gene>
    <name evidence="5" type="ORF">METZ01_LOCUS81060</name>
</gene>
<dbReference type="GO" id="GO:0005829">
    <property type="term" value="C:cytosol"/>
    <property type="evidence" value="ECO:0007669"/>
    <property type="project" value="TreeGrafter"/>
</dbReference>
<dbReference type="InterPro" id="IPR013328">
    <property type="entry name" value="6PGD_dom2"/>
</dbReference>
<proteinExistence type="inferred from homology"/>
<name>A0A381UJ28_9ZZZZ</name>
<sequence length="262" mass="29222">VCNKSDVLIIAVPSEFTNSVLNEISINISDKIVVSAIKGIIPETNLLVGEHLEKNFQIKESNFLVLGGPCHAEEVALEKLSYLTIASSNKILAKKIASKFTSSYIYVQTSDDVIGIEYSSMLKNIYAIAAGIAHGLGYGDNFQSVLMSSSIKEMNRFIEKRYLLKRDINDSVYLGDLLVTGYSLFSRNRLFGNMIGKGYSVKYAKMEMSMIAEGYVATKKAYMLNSESSKKAKVPIIESVYNILYLRRSPKKTFKNLCEKIN</sequence>